<feature type="transmembrane region" description="Helical" evidence="1">
    <location>
        <begin position="125"/>
        <end position="152"/>
    </location>
</feature>
<evidence type="ECO:0008006" key="4">
    <source>
        <dbReference type="Google" id="ProtNLM"/>
    </source>
</evidence>
<evidence type="ECO:0000256" key="1">
    <source>
        <dbReference type="SAM" id="Phobius"/>
    </source>
</evidence>
<dbReference type="EMBL" id="JADLQN010000001">
    <property type="protein sequence ID" value="MBF6354202.1"/>
    <property type="molecule type" value="Genomic_DNA"/>
</dbReference>
<feature type="transmembrane region" description="Helical" evidence="1">
    <location>
        <begin position="91"/>
        <end position="113"/>
    </location>
</feature>
<protein>
    <recommendedName>
        <fullName evidence="4">Tat (Twin-arginine translocation) pathway signal sequence</fullName>
    </recommendedName>
</protein>
<feature type="transmembrane region" description="Helical" evidence="1">
    <location>
        <begin position="201"/>
        <end position="228"/>
    </location>
</feature>
<keyword evidence="3" id="KW-1185">Reference proteome</keyword>
<keyword evidence="1" id="KW-1133">Transmembrane helix</keyword>
<proteinExistence type="predicted"/>
<comment type="caution">
    <text evidence="2">The sequence shown here is derived from an EMBL/GenBank/DDBJ whole genome shotgun (WGS) entry which is preliminary data.</text>
</comment>
<feature type="transmembrane region" description="Helical" evidence="1">
    <location>
        <begin position="240"/>
        <end position="261"/>
    </location>
</feature>
<gene>
    <name evidence="2" type="ORF">IU449_06545</name>
</gene>
<keyword evidence="1" id="KW-0472">Membrane</keyword>
<organism evidence="2 3">
    <name type="scientific">Nocardia higoensis</name>
    <dbReference type="NCBI Taxonomy" id="228599"/>
    <lineage>
        <taxon>Bacteria</taxon>
        <taxon>Bacillati</taxon>
        <taxon>Actinomycetota</taxon>
        <taxon>Actinomycetes</taxon>
        <taxon>Mycobacteriales</taxon>
        <taxon>Nocardiaceae</taxon>
        <taxon>Nocardia</taxon>
    </lineage>
</organism>
<name>A0ABS0D6V0_9NOCA</name>
<dbReference type="Proteomes" id="UP000707731">
    <property type="component" value="Unassembled WGS sequence"/>
</dbReference>
<accession>A0ABS0D6V0</accession>
<keyword evidence="1" id="KW-0812">Transmembrane</keyword>
<evidence type="ECO:0000313" key="2">
    <source>
        <dbReference type="EMBL" id="MBF6354202.1"/>
    </source>
</evidence>
<reference evidence="2 3" key="1">
    <citation type="submission" date="2020-10" db="EMBL/GenBank/DDBJ databases">
        <title>Identification of Nocardia species via Next-generation sequencing and recognition of intraspecies genetic diversity.</title>
        <authorList>
            <person name="Li P."/>
            <person name="Li P."/>
            <person name="Lu B."/>
        </authorList>
    </citation>
    <scope>NUCLEOTIDE SEQUENCE [LARGE SCALE GENOMIC DNA]</scope>
    <source>
        <strain evidence="2 3">BJ06-0143</strain>
    </source>
</reference>
<evidence type="ECO:0000313" key="3">
    <source>
        <dbReference type="Proteomes" id="UP000707731"/>
    </source>
</evidence>
<sequence>MPSNVLSKSFGGSGRALVTLAAVAAALVAAFVVAPRVLASAWPGRSFGNQDDLVAGVREAFVDYWASGDSDLSPGFQAIEDYWVRYHVAKAVIATLVLVTVVAFGILLGRRYVSSGDLGAGRRAVLVTTAVFATMLAVVSAAAVMANIQGAIAPFSSLLSMLPVGEPEGALADAVDEIALHLADGQRTPALETMIGDFADYHAAMAVIAGFAGAGLLGLSALSWALFVRVGASDRPTRHVLGWIGVFTTVASLSLVVVAVANAGTAADPVPALEAFFAAGGL</sequence>